<comment type="similarity">
    <text evidence="1">Belongs to the glycosyl hydrolase 5 (cellulase A) family.</text>
</comment>
<protein>
    <submittedName>
        <fullName evidence="4">Glycoside hydrolase-3</fullName>
    </submittedName>
</protein>
<evidence type="ECO:0000313" key="4">
    <source>
        <dbReference type="EMBL" id="RDW88864.1"/>
    </source>
</evidence>
<dbReference type="InterPro" id="IPR017853">
    <property type="entry name" value="GH"/>
</dbReference>
<keyword evidence="2 4" id="KW-0378">Hydrolase</keyword>
<keyword evidence="5" id="KW-1185">Reference proteome</keyword>
<dbReference type="FunFam" id="3.20.20.80:FF:000100">
    <property type="entry name" value="Glycoside hydrolase superfamily"/>
    <property type="match status" value="1"/>
</dbReference>
<dbReference type="STRING" id="1849047.A0A3D8SRL8"/>
<reference evidence="4 5" key="1">
    <citation type="journal article" date="2018" name="IMA Fungus">
        <title>IMA Genome-F 9: Draft genome sequence of Annulohypoxylon stygium, Aspergillus mulundensis, Berkeleyomyces basicola (syn. Thielaviopsis basicola), Ceratocystis smalleyi, two Cercospora beticola strains, Coleophoma cylindrospora, Fusarium fracticaudum, Phialophora cf. hyalina, and Morchella septimelata.</title>
        <authorList>
            <person name="Wingfield B.D."/>
            <person name="Bills G.F."/>
            <person name="Dong Y."/>
            <person name="Huang W."/>
            <person name="Nel W.J."/>
            <person name="Swalarsk-Parry B.S."/>
            <person name="Vaghefi N."/>
            <person name="Wilken P.M."/>
            <person name="An Z."/>
            <person name="de Beer Z.W."/>
            <person name="De Vos L."/>
            <person name="Chen L."/>
            <person name="Duong T.A."/>
            <person name="Gao Y."/>
            <person name="Hammerbacher A."/>
            <person name="Kikkert J.R."/>
            <person name="Li Y."/>
            <person name="Li H."/>
            <person name="Li K."/>
            <person name="Li Q."/>
            <person name="Liu X."/>
            <person name="Ma X."/>
            <person name="Naidoo K."/>
            <person name="Pethybridge S.J."/>
            <person name="Sun J."/>
            <person name="Steenkamp E.T."/>
            <person name="van der Nest M.A."/>
            <person name="van Wyk S."/>
            <person name="Wingfield M.J."/>
            <person name="Xiong C."/>
            <person name="Yue Q."/>
            <person name="Zhang X."/>
        </authorList>
    </citation>
    <scope>NUCLEOTIDE SEQUENCE [LARGE SCALE GENOMIC DNA]</scope>
    <source>
        <strain evidence="4 5">BP6252</strain>
    </source>
</reference>
<evidence type="ECO:0000313" key="5">
    <source>
        <dbReference type="Proteomes" id="UP000256645"/>
    </source>
</evidence>
<dbReference type="GO" id="GO:0046557">
    <property type="term" value="F:glucan endo-1,6-beta-glucosidase activity"/>
    <property type="evidence" value="ECO:0007669"/>
    <property type="project" value="TreeGrafter"/>
</dbReference>
<accession>A0A3D8SRL8</accession>
<name>A0A3D8SRL8_9HELO</name>
<dbReference type="SUPFAM" id="SSF51445">
    <property type="entry name" value="(Trans)glycosidases"/>
    <property type="match status" value="1"/>
</dbReference>
<dbReference type="GO" id="GO:0005737">
    <property type="term" value="C:cytoplasm"/>
    <property type="evidence" value="ECO:0007669"/>
    <property type="project" value="UniProtKB-ARBA"/>
</dbReference>
<dbReference type="GO" id="GO:0005576">
    <property type="term" value="C:extracellular region"/>
    <property type="evidence" value="ECO:0007669"/>
    <property type="project" value="TreeGrafter"/>
</dbReference>
<dbReference type="AlphaFoldDB" id="A0A3D8SRL8"/>
<dbReference type="InterPro" id="IPR050386">
    <property type="entry name" value="Glycosyl_hydrolase_5"/>
</dbReference>
<keyword evidence="3" id="KW-0326">Glycosidase</keyword>
<proteinExistence type="inferred from homology"/>
<organism evidence="4 5">
    <name type="scientific">Coleophoma cylindrospora</name>
    <dbReference type="NCBI Taxonomy" id="1849047"/>
    <lineage>
        <taxon>Eukaryota</taxon>
        <taxon>Fungi</taxon>
        <taxon>Dikarya</taxon>
        <taxon>Ascomycota</taxon>
        <taxon>Pezizomycotina</taxon>
        <taxon>Leotiomycetes</taxon>
        <taxon>Helotiales</taxon>
        <taxon>Dermateaceae</taxon>
        <taxon>Coleophoma</taxon>
    </lineage>
</organism>
<dbReference type="GO" id="GO:0009251">
    <property type="term" value="P:glucan catabolic process"/>
    <property type="evidence" value="ECO:0007669"/>
    <property type="project" value="TreeGrafter"/>
</dbReference>
<comment type="caution">
    <text evidence="4">The sequence shown here is derived from an EMBL/GenBank/DDBJ whole genome shotgun (WGS) entry which is preliminary data.</text>
</comment>
<gene>
    <name evidence="4" type="ORF">BP6252_00896</name>
</gene>
<dbReference type="OrthoDB" id="1887033at2759"/>
<evidence type="ECO:0000256" key="1">
    <source>
        <dbReference type="ARBA" id="ARBA00005641"/>
    </source>
</evidence>
<evidence type="ECO:0000256" key="2">
    <source>
        <dbReference type="ARBA" id="ARBA00022801"/>
    </source>
</evidence>
<dbReference type="Gene3D" id="3.20.20.80">
    <property type="entry name" value="Glycosidases"/>
    <property type="match status" value="1"/>
</dbReference>
<dbReference type="EMBL" id="PDLM01000001">
    <property type="protein sequence ID" value="RDW88864.1"/>
    <property type="molecule type" value="Genomic_DNA"/>
</dbReference>
<dbReference type="Proteomes" id="UP000256645">
    <property type="component" value="Unassembled WGS sequence"/>
</dbReference>
<dbReference type="PANTHER" id="PTHR31297">
    <property type="entry name" value="GLUCAN ENDO-1,6-BETA-GLUCOSIDASE B"/>
    <property type="match status" value="1"/>
</dbReference>
<dbReference type="GO" id="GO:0009986">
    <property type="term" value="C:cell surface"/>
    <property type="evidence" value="ECO:0007669"/>
    <property type="project" value="TreeGrafter"/>
</dbReference>
<sequence length="604" mass="67818">MQAHSKFITVLVSERFGSIEANTRRHVSNSAYANKVLARQGPASLSYNYEDVAHLLNKTSKKAVDGQYPSKMKKFLAKAKTTLQENIPQHNFQPQQSQPSTIAPPTPTDVLRYRYHHGTNLGSIFVLEQWLHGSMFPPNTGGSSECDAVYNSLHLNGLEATRQKWEQHWRSALTDGDLDWLAKEARCTSIRLPVGYFTLGPDFCHGTAFAGVKDVYVNAWAAVKDIARRARSYGIGILLDFHALPGGANKQDHSGTCSGKAELWGNRHNLDLATRCIVFAAQEIRGGNLEGIVGLQVVNEAIWDPKGLYDWYDEVIAAVSHIDDSIPIYISDGWDLNRALAWTSGRTLSRCARNPVVIDHHKYYTFSDEDRSQSPHQIIGRIYNELGQLDGKTGTVWDKGEVEIIIGEYSCVLDGKTWSQVPAEEKDGLTQHFGRAQSQKWQERTGGSYFWTYKMDWMDGGEWGFAEQTKKGNILPPASMRLSSEEIHQKMQVAQDRRQDLATGALRSHEDYWNRTAPGQRFQHELYWDGWNVGYSDAQAFFAMRNSGGLGHVASSCGGVDKIGCLEIWAKKRILESGQRGEFTWEWEQGLRSGISAFYQCVGI</sequence>
<evidence type="ECO:0000256" key="3">
    <source>
        <dbReference type="ARBA" id="ARBA00023295"/>
    </source>
</evidence>
<dbReference type="PANTHER" id="PTHR31297:SF43">
    <property type="entry name" value="GLUCAN 1,3-BETA-GLUCOSIDASE 3"/>
    <property type="match status" value="1"/>
</dbReference>